<dbReference type="RefSeq" id="WP_128217807.1">
    <property type="nucleotide sequence ID" value="NZ_RBZY01000027.1"/>
</dbReference>
<dbReference type="Gene3D" id="3.40.630.30">
    <property type="match status" value="1"/>
</dbReference>
<dbReference type="PROSITE" id="PS51186">
    <property type="entry name" value="GNAT"/>
    <property type="match status" value="1"/>
</dbReference>
<gene>
    <name evidence="2" type="ORF">D8Y23_08950</name>
</gene>
<organism evidence="2 3">
    <name type="scientific">Microbacterium enclense</name>
    <dbReference type="NCBI Taxonomy" id="993073"/>
    <lineage>
        <taxon>Bacteria</taxon>
        <taxon>Bacillati</taxon>
        <taxon>Actinomycetota</taxon>
        <taxon>Actinomycetes</taxon>
        <taxon>Micrococcales</taxon>
        <taxon>Microbacteriaceae</taxon>
        <taxon>Microbacterium</taxon>
    </lineage>
</organism>
<feature type="domain" description="N-acetyltransferase" evidence="1">
    <location>
        <begin position="11"/>
        <end position="173"/>
    </location>
</feature>
<dbReference type="AlphaFoldDB" id="A0A3S3KXZ9"/>
<protein>
    <submittedName>
        <fullName evidence="2">N-acetyltransferase</fullName>
    </submittedName>
</protein>
<accession>A0A3S3KXZ9</accession>
<dbReference type="InterPro" id="IPR000182">
    <property type="entry name" value="GNAT_dom"/>
</dbReference>
<dbReference type="GO" id="GO:0005737">
    <property type="term" value="C:cytoplasm"/>
    <property type="evidence" value="ECO:0007669"/>
    <property type="project" value="TreeGrafter"/>
</dbReference>
<dbReference type="PANTHER" id="PTHR43441:SF10">
    <property type="entry name" value="ACETYLTRANSFERASE"/>
    <property type="match status" value="1"/>
</dbReference>
<dbReference type="GO" id="GO:1990189">
    <property type="term" value="F:protein N-terminal-serine acetyltransferase activity"/>
    <property type="evidence" value="ECO:0007669"/>
    <property type="project" value="TreeGrafter"/>
</dbReference>
<name>A0A3S3KXZ9_9MICO</name>
<dbReference type="EMBL" id="RBZY01000027">
    <property type="protein sequence ID" value="RWR18886.1"/>
    <property type="molecule type" value="Genomic_DNA"/>
</dbReference>
<dbReference type="PANTHER" id="PTHR43441">
    <property type="entry name" value="RIBOSOMAL-PROTEIN-SERINE ACETYLTRANSFERASE"/>
    <property type="match status" value="1"/>
</dbReference>
<dbReference type="Pfam" id="PF13302">
    <property type="entry name" value="Acetyltransf_3"/>
    <property type="match status" value="1"/>
</dbReference>
<dbReference type="SUPFAM" id="SSF55729">
    <property type="entry name" value="Acyl-CoA N-acyltransferases (Nat)"/>
    <property type="match status" value="1"/>
</dbReference>
<evidence type="ECO:0000313" key="2">
    <source>
        <dbReference type="EMBL" id="RWR18886.1"/>
    </source>
</evidence>
<dbReference type="InterPro" id="IPR051908">
    <property type="entry name" value="Ribosomal_N-acetyltransferase"/>
</dbReference>
<proteinExistence type="predicted"/>
<sequence length="187" mass="20741">MEPDHLQTPRLELSAPTTADIAAIHAACQDADLQRYTTVPSPYLLEDAERFVALTAGWWADGTEPTWAIRREGRLAGMIGLAKLDTGAPEIGYWVARDARRQNVAVEAASAVIDWAFAADRPAVERIEWRAVVGNIGSARIARHLGFRYEGLLRQAHLNSLGRADLWIGGLLRHDERTPRDWPLDLG</sequence>
<dbReference type="GO" id="GO:0008999">
    <property type="term" value="F:protein-N-terminal-alanine acetyltransferase activity"/>
    <property type="evidence" value="ECO:0007669"/>
    <property type="project" value="TreeGrafter"/>
</dbReference>
<reference evidence="2 3" key="1">
    <citation type="journal article" date="2018" name="Front. Microbiol.">
        <title>Novel Insights Into Bacterial Dimethylsulfoniopropionate Catabolism in the East China Sea.</title>
        <authorList>
            <person name="Liu J."/>
            <person name="Liu J."/>
            <person name="Zhang S.H."/>
            <person name="Liang J."/>
            <person name="Lin H."/>
            <person name="Song D."/>
            <person name="Yang G.P."/>
            <person name="Todd J.D."/>
            <person name="Zhang X.H."/>
        </authorList>
    </citation>
    <scope>NUCLEOTIDE SEQUENCE [LARGE SCALE GENOMIC DNA]</scope>
    <source>
        <strain evidence="2 3">ZYFD042</strain>
    </source>
</reference>
<evidence type="ECO:0000259" key="1">
    <source>
        <dbReference type="PROSITE" id="PS51186"/>
    </source>
</evidence>
<dbReference type="OrthoDB" id="9795188at2"/>
<dbReference type="Proteomes" id="UP000285970">
    <property type="component" value="Unassembled WGS sequence"/>
</dbReference>
<dbReference type="InterPro" id="IPR016181">
    <property type="entry name" value="Acyl_CoA_acyltransferase"/>
</dbReference>
<evidence type="ECO:0000313" key="3">
    <source>
        <dbReference type="Proteomes" id="UP000285970"/>
    </source>
</evidence>
<keyword evidence="2" id="KW-0808">Transferase</keyword>
<comment type="caution">
    <text evidence="2">The sequence shown here is derived from an EMBL/GenBank/DDBJ whole genome shotgun (WGS) entry which is preliminary data.</text>
</comment>